<keyword evidence="2" id="KW-1185">Reference proteome</keyword>
<accession>A0A4S2DPA5</accession>
<comment type="caution">
    <text evidence="1">The sequence shown here is derived from an EMBL/GenBank/DDBJ whole genome shotgun (WGS) entry which is preliminary data.</text>
</comment>
<organism evidence="1 2">
    <name type="scientific">Clostridium sartagoforme</name>
    <dbReference type="NCBI Taxonomy" id="84031"/>
    <lineage>
        <taxon>Bacteria</taxon>
        <taxon>Bacillati</taxon>
        <taxon>Bacillota</taxon>
        <taxon>Clostridia</taxon>
        <taxon>Eubacteriales</taxon>
        <taxon>Clostridiaceae</taxon>
        <taxon>Clostridium</taxon>
    </lineage>
</organism>
<dbReference type="OrthoDB" id="1900933at2"/>
<gene>
    <name evidence="1" type="ORF">E5347_02075</name>
</gene>
<dbReference type="Proteomes" id="UP000306888">
    <property type="component" value="Unassembled WGS sequence"/>
</dbReference>
<evidence type="ECO:0000313" key="1">
    <source>
        <dbReference type="EMBL" id="TGY43622.1"/>
    </source>
</evidence>
<reference evidence="1 2" key="1">
    <citation type="submission" date="2019-04" db="EMBL/GenBank/DDBJ databases">
        <title>Microbes associate with the intestines of laboratory mice.</title>
        <authorList>
            <person name="Navarre W."/>
            <person name="Wong E."/>
            <person name="Huang K."/>
            <person name="Tropini C."/>
            <person name="Ng K."/>
            <person name="Yu B."/>
        </authorList>
    </citation>
    <scope>NUCLEOTIDE SEQUENCE [LARGE SCALE GENOMIC DNA]</scope>
    <source>
        <strain evidence="1 2">NM50_B9-20</strain>
    </source>
</reference>
<dbReference type="AlphaFoldDB" id="A0A4S2DPA5"/>
<name>A0A4S2DPA5_9CLOT</name>
<dbReference type="EMBL" id="SRYR01000001">
    <property type="protein sequence ID" value="TGY43622.1"/>
    <property type="molecule type" value="Genomic_DNA"/>
</dbReference>
<dbReference type="RefSeq" id="WP_136004108.1">
    <property type="nucleotide sequence ID" value="NZ_SRYR01000001.1"/>
</dbReference>
<protein>
    <submittedName>
        <fullName evidence="1">Uncharacterized protein</fullName>
    </submittedName>
</protein>
<sequence>MVLSTNPAVRLYEILSKSKEFCSNHSNKQSRSRSVASVLSKVFDIDKNDDEKIFKAVIQIIGIIENIKKQINKIESNSKEELIISLTNFEKRIMSIELEEEMHKLDIIITNEILISINGLALALDVCNQYKNIEEENLINFKEKIEMLIADLRELEVNEELKSFINNVLYDLYYKIDEYKMYGIDGLKLSIEQGLGSIMLNQKIGEEASKNSVFKENIKKVLSLLTSINTTISFVKNIIPIAQGANEMVNRLLG</sequence>
<proteinExistence type="predicted"/>
<evidence type="ECO:0000313" key="2">
    <source>
        <dbReference type="Proteomes" id="UP000306888"/>
    </source>
</evidence>